<accession>A0AAE1X2I8</accession>
<feature type="region of interest" description="Disordered" evidence="1">
    <location>
        <begin position="118"/>
        <end position="161"/>
    </location>
</feature>
<evidence type="ECO:0000256" key="1">
    <source>
        <dbReference type="SAM" id="MobiDB-lite"/>
    </source>
</evidence>
<dbReference type="Pfam" id="PF00078">
    <property type="entry name" value="RVT_1"/>
    <property type="match status" value="2"/>
</dbReference>
<comment type="caution">
    <text evidence="3">The sequence shown here is derived from an EMBL/GenBank/DDBJ whole genome shotgun (WGS) entry which is preliminary data.</text>
</comment>
<feature type="compositionally biased region" description="Basic residues" evidence="1">
    <location>
        <begin position="151"/>
        <end position="161"/>
    </location>
</feature>
<feature type="domain" description="Reverse transcriptase" evidence="2">
    <location>
        <begin position="244"/>
        <end position="310"/>
    </location>
</feature>
<name>A0AAE1X2I8_9LAMI</name>
<dbReference type="SUPFAM" id="SSF56672">
    <property type="entry name" value="DNA/RNA polymerases"/>
    <property type="match status" value="2"/>
</dbReference>
<dbReference type="InterPro" id="IPR000477">
    <property type="entry name" value="RT_dom"/>
</dbReference>
<reference evidence="3" key="2">
    <citation type="journal article" date="2024" name="Plant">
        <title>Genomic evolution and insights into agronomic trait innovations of Sesamum species.</title>
        <authorList>
            <person name="Miao H."/>
            <person name="Wang L."/>
            <person name="Qu L."/>
            <person name="Liu H."/>
            <person name="Sun Y."/>
            <person name="Le M."/>
            <person name="Wang Q."/>
            <person name="Wei S."/>
            <person name="Zheng Y."/>
            <person name="Lin W."/>
            <person name="Duan Y."/>
            <person name="Cao H."/>
            <person name="Xiong S."/>
            <person name="Wang X."/>
            <person name="Wei L."/>
            <person name="Li C."/>
            <person name="Ma Q."/>
            <person name="Ju M."/>
            <person name="Zhao R."/>
            <person name="Li G."/>
            <person name="Mu C."/>
            <person name="Tian Q."/>
            <person name="Mei H."/>
            <person name="Zhang T."/>
            <person name="Gao T."/>
            <person name="Zhang H."/>
        </authorList>
    </citation>
    <scope>NUCLEOTIDE SEQUENCE</scope>
    <source>
        <strain evidence="3">K16</strain>
    </source>
</reference>
<feature type="compositionally biased region" description="Low complexity" evidence="1">
    <location>
        <begin position="35"/>
        <end position="54"/>
    </location>
</feature>
<sequence>MILAGADKAARAGVGKSRHGRGARRVGRSRHGRARASAGVGMGDRASAAPSRGARALRLVPPGPRARALQCRPGRTRTHLQISARAHARASAGVGTGARAHRQVPARPCVRASSSLGTGARAQVGRSRHGSRARVGRGGTGARASAGSARAHARRRGRHGKTPLKDAHVVKKEFRGEKRKDMKVKTLPRNLGLILEDRKLLFLWVNIMYTPLTVPITQALMAVEGNDLLTHPKSRKDVPNDPGATYQRLVDKIFCPQIRRNVEVCIDDMLVKSKEAKDHITDLEETFSVLRNYRLKLNPEKCAFGVQGERFLRFMVTQRGIEANPLKIKAILDMEVSINVNEVQRFKASKDEAEHEALVIDMRMAHDLGYHQIMPAPEYRKKVSFITSTSTFSYVAISFGLKNVGATYQRLVDKIFHPQIRRNVEVCADDMLVKSKEAKDHITDLEETFSVLRNYRLKLNLEKCVFGVQGGRFLGFMVTQRVIEVKPLKIKIILDMKAPTNVNEVQRVMGMIAALGRSKDERGSKANFGKVEYFRTTGEMGGIPTEDASKVEKWLLHVDGSFTTQDSGAGIVITSLYGEDLEFLSNLDSKLPRMKLNARHW</sequence>
<keyword evidence="4" id="KW-1185">Reference proteome</keyword>
<proteinExistence type="predicted"/>
<dbReference type="Gene3D" id="3.10.10.10">
    <property type="entry name" value="HIV Type 1 Reverse Transcriptase, subunit A, domain 1"/>
    <property type="match status" value="1"/>
</dbReference>
<feature type="compositionally biased region" description="Basic residues" evidence="1">
    <location>
        <begin position="16"/>
        <end position="34"/>
    </location>
</feature>
<dbReference type="PANTHER" id="PTHR24559:SF430">
    <property type="entry name" value="RNA-DIRECTED DNA POLYMERASE"/>
    <property type="match status" value="1"/>
</dbReference>
<feature type="region of interest" description="Disordered" evidence="1">
    <location>
        <begin position="1"/>
        <end position="54"/>
    </location>
</feature>
<dbReference type="InterPro" id="IPR043128">
    <property type="entry name" value="Rev_trsase/Diguanyl_cyclase"/>
</dbReference>
<gene>
    <name evidence="3" type="ORF">Sango_0715500</name>
</gene>
<dbReference type="AlphaFoldDB" id="A0AAE1X2I8"/>
<feature type="domain" description="Reverse transcriptase" evidence="2">
    <location>
        <begin position="369"/>
        <end position="477"/>
    </location>
</feature>
<protein>
    <recommendedName>
        <fullName evidence="2">Reverse transcriptase domain-containing protein</fullName>
    </recommendedName>
</protein>
<reference evidence="3" key="1">
    <citation type="submission" date="2020-06" db="EMBL/GenBank/DDBJ databases">
        <authorList>
            <person name="Li T."/>
            <person name="Hu X."/>
            <person name="Zhang T."/>
            <person name="Song X."/>
            <person name="Zhang H."/>
            <person name="Dai N."/>
            <person name="Sheng W."/>
            <person name="Hou X."/>
            <person name="Wei L."/>
        </authorList>
    </citation>
    <scope>NUCLEOTIDE SEQUENCE</scope>
    <source>
        <strain evidence="3">K16</strain>
        <tissue evidence="3">Leaf</tissue>
    </source>
</reference>
<dbReference type="InterPro" id="IPR043502">
    <property type="entry name" value="DNA/RNA_pol_sf"/>
</dbReference>
<dbReference type="EMBL" id="JACGWL010000004">
    <property type="protein sequence ID" value="KAK4403469.1"/>
    <property type="molecule type" value="Genomic_DNA"/>
</dbReference>
<dbReference type="Gene3D" id="3.30.70.270">
    <property type="match status" value="2"/>
</dbReference>
<evidence type="ECO:0000313" key="4">
    <source>
        <dbReference type="Proteomes" id="UP001289374"/>
    </source>
</evidence>
<feature type="compositionally biased region" description="Basic residues" evidence="1">
    <location>
        <begin position="126"/>
        <end position="135"/>
    </location>
</feature>
<evidence type="ECO:0000313" key="3">
    <source>
        <dbReference type="EMBL" id="KAK4403469.1"/>
    </source>
</evidence>
<dbReference type="InterPro" id="IPR053134">
    <property type="entry name" value="RNA-dir_DNA_polymerase"/>
</dbReference>
<dbReference type="Proteomes" id="UP001289374">
    <property type="component" value="Unassembled WGS sequence"/>
</dbReference>
<dbReference type="PANTHER" id="PTHR24559">
    <property type="entry name" value="TRANSPOSON TY3-I GAG-POL POLYPROTEIN"/>
    <property type="match status" value="1"/>
</dbReference>
<evidence type="ECO:0000259" key="2">
    <source>
        <dbReference type="Pfam" id="PF00078"/>
    </source>
</evidence>
<dbReference type="CDD" id="cd01647">
    <property type="entry name" value="RT_LTR"/>
    <property type="match status" value="2"/>
</dbReference>
<organism evidence="3 4">
    <name type="scientific">Sesamum angolense</name>
    <dbReference type="NCBI Taxonomy" id="2727404"/>
    <lineage>
        <taxon>Eukaryota</taxon>
        <taxon>Viridiplantae</taxon>
        <taxon>Streptophyta</taxon>
        <taxon>Embryophyta</taxon>
        <taxon>Tracheophyta</taxon>
        <taxon>Spermatophyta</taxon>
        <taxon>Magnoliopsida</taxon>
        <taxon>eudicotyledons</taxon>
        <taxon>Gunneridae</taxon>
        <taxon>Pentapetalae</taxon>
        <taxon>asterids</taxon>
        <taxon>lamiids</taxon>
        <taxon>Lamiales</taxon>
        <taxon>Pedaliaceae</taxon>
        <taxon>Sesamum</taxon>
    </lineage>
</organism>